<sequence>MAWKTGQGIALAQIRSGAIVGRRIDGILHFSGVPYGEAPIGPLRFARPQAKSAWVGEFDCTQEPTMAPQMPARLGWALGQYPRPINEDCLRLEIWAPDDLAPGEQVPVLAYVHGGAYMTGSGAQACHSGHVLAKQFRVVVVGVSYRLGALGFLAIPGIAPANLGLHDQVLAFQWIRENIAAFGGQPDNVTAAGQSAGAQTIGCLACLPNGSELFDRAILMSAPLGASSYTLDYAHEVGRHFLEILGTDACRIHELSIERLLDAQASLLAQRRGPAGSILPVFHTTVDADLIPEQPLDALVSGAARWCPLVVGTSRDEMTVFYRRNEELAASAKDTLPVLAEQLFAEHGSQALDRAQQRSPGPALDVLCELFGQHYFERARDALGARVADPRGSTQVYQFDWGTGFEELGAYHCVELPFFFGNFDAWNASPPIARAESEQTRQLSERFQSYLMDFVRGSAHASRPWPAYGAARAVMHFDRKVGVLHH</sequence>
<feature type="domain" description="Carboxylesterase type B" evidence="1">
    <location>
        <begin position="13"/>
        <end position="479"/>
    </location>
</feature>
<dbReference type="InterPro" id="IPR002018">
    <property type="entry name" value="CarbesteraseB"/>
</dbReference>
<organism evidence="2 3">
    <name type="scientific">Sphingobium fuliginis ATCC 27551</name>
    <dbReference type="NCBI Taxonomy" id="1208342"/>
    <lineage>
        <taxon>Bacteria</taxon>
        <taxon>Pseudomonadati</taxon>
        <taxon>Pseudomonadota</taxon>
        <taxon>Alphaproteobacteria</taxon>
        <taxon>Sphingomonadales</taxon>
        <taxon>Sphingomonadaceae</taxon>
        <taxon>Sphingobium</taxon>
    </lineage>
</organism>
<accession>A0A5B8CP99</accession>
<name>A0A5B8CP99_SPHSA</name>
<protein>
    <recommendedName>
        <fullName evidence="1">Carboxylesterase type B domain-containing protein</fullName>
    </recommendedName>
</protein>
<evidence type="ECO:0000313" key="2">
    <source>
        <dbReference type="EMBL" id="QDC40419.1"/>
    </source>
</evidence>
<dbReference type="RefSeq" id="WP_140043567.1">
    <property type="nucleotide sequence ID" value="NZ_CP041019.1"/>
</dbReference>
<dbReference type="AlphaFoldDB" id="A0A5B8CP99"/>
<geneLocation type="plasmid" evidence="3">
    <name>psf2</name>
</geneLocation>
<dbReference type="InterPro" id="IPR029058">
    <property type="entry name" value="AB_hydrolase_fold"/>
</dbReference>
<dbReference type="InterPro" id="IPR050309">
    <property type="entry name" value="Type-B_Carboxylest/Lipase"/>
</dbReference>
<proteinExistence type="predicted"/>
<dbReference type="Gene3D" id="3.40.50.1820">
    <property type="entry name" value="alpha/beta hydrolase"/>
    <property type="match status" value="1"/>
</dbReference>
<dbReference type="SUPFAM" id="SSF53474">
    <property type="entry name" value="alpha/beta-Hydrolases"/>
    <property type="match status" value="1"/>
</dbReference>
<dbReference type="Proteomes" id="UP000311469">
    <property type="component" value="Plasmid pSF2"/>
</dbReference>
<keyword evidence="2" id="KW-0614">Plasmid</keyword>
<evidence type="ECO:0000313" key="3">
    <source>
        <dbReference type="Proteomes" id="UP000311469"/>
    </source>
</evidence>
<dbReference type="Pfam" id="PF00135">
    <property type="entry name" value="COesterase"/>
    <property type="match status" value="1"/>
</dbReference>
<dbReference type="PANTHER" id="PTHR11559">
    <property type="entry name" value="CARBOXYLESTERASE"/>
    <property type="match status" value="1"/>
</dbReference>
<gene>
    <name evidence="2" type="ORF">FIL70_25135</name>
</gene>
<dbReference type="EMBL" id="CP041019">
    <property type="protein sequence ID" value="QDC40419.1"/>
    <property type="molecule type" value="Genomic_DNA"/>
</dbReference>
<dbReference type="KEGG" id="sufl:FIL70_25135"/>
<reference evidence="2 3" key="1">
    <citation type="submission" date="2019-06" db="EMBL/GenBank/DDBJ databases">
        <title>Genome organization and adaptive potential of archetypical organophosphate degarding Sphingobium fuliginis ATCC 27551.</title>
        <authorList>
            <person name="Sarwar A."/>
            <person name="Parthasarathy S."/>
            <person name="Singh C."/>
            <person name="Siddavattam D."/>
        </authorList>
    </citation>
    <scope>NUCLEOTIDE SEQUENCE [LARGE SCALE GENOMIC DNA]</scope>
    <source>
        <strain evidence="2 3">ATCC 27551</strain>
        <plasmid evidence="3">psf2</plasmid>
    </source>
</reference>
<evidence type="ECO:0000259" key="1">
    <source>
        <dbReference type="Pfam" id="PF00135"/>
    </source>
</evidence>